<dbReference type="SUPFAM" id="SSF75005">
    <property type="entry name" value="Arabinanase/levansucrase/invertase"/>
    <property type="match status" value="1"/>
</dbReference>
<keyword evidence="4" id="KW-0119">Carbohydrate metabolism</keyword>
<dbReference type="Pfam" id="PF04616">
    <property type="entry name" value="Glyco_hydro_43"/>
    <property type="match status" value="1"/>
</dbReference>
<evidence type="ECO:0000313" key="9">
    <source>
        <dbReference type="EMBL" id="QDU55240.1"/>
    </source>
</evidence>
<evidence type="ECO:0000313" key="10">
    <source>
        <dbReference type="Proteomes" id="UP000315750"/>
    </source>
</evidence>
<keyword evidence="2" id="KW-0624">Polysaccharide degradation</keyword>
<dbReference type="Proteomes" id="UP000315750">
    <property type="component" value="Chromosome"/>
</dbReference>
<evidence type="ECO:0000256" key="1">
    <source>
        <dbReference type="ARBA" id="ARBA00009865"/>
    </source>
</evidence>
<protein>
    <submittedName>
        <fullName evidence="9">Xylosidase/arabinosidase</fullName>
    </submittedName>
</protein>
<evidence type="ECO:0000256" key="5">
    <source>
        <dbReference type="ARBA" id="ARBA00023295"/>
    </source>
</evidence>
<dbReference type="AlphaFoldDB" id="A0A518AKI8"/>
<feature type="chain" id="PRO_5021775664" evidence="8">
    <location>
        <begin position="31"/>
        <end position="332"/>
    </location>
</feature>
<reference evidence="9 10" key="1">
    <citation type="submission" date="2019-02" db="EMBL/GenBank/DDBJ databases">
        <title>Deep-cultivation of Planctomycetes and their phenomic and genomic characterization uncovers novel biology.</title>
        <authorList>
            <person name="Wiegand S."/>
            <person name="Jogler M."/>
            <person name="Boedeker C."/>
            <person name="Pinto D."/>
            <person name="Vollmers J."/>
            <person name="Rivas-Marin E."/>
            <person name="Kohn T."/>
            <person name="Peeters S.H."/>
            <person name="Heuer A."/>
            <person name="Rast P."/>
            <person name="Oberbeckmann S."/>
            <person name="Bunk B."/>
            <person name="Jeske O."/>
            <person name="Meyerdierks A."/>
            <person name="Storesund J.E."/>
            <person name="Kallscheuer N."/>
            <person name="Luecker S."/>
            <person name="Lage O.M."/>
            <person name="Pohl T."/>
            <person name="Merkel B.J."/>
            <person name="Hornburger P."/>
            <person name="Mueller R.-W."/>
            <person name="Bruemmer F."/>
            <person name="Labrenz M."/>
            <person name="Spormann A.M."/>
            <person name="Op den Camp H."/>
            <person name="Overmann J."/>
            <person name="Amann R."/>
            <person name="Jetten M.S.M."/>
            <person name="Mascher T."/>
            <person name="Medema M.H."/>
            <person name="Devos D.P."/>
            <person name="Kaster A.-K."/>
            <person name="Ovreas L."/>
            <person name="Rohde M."/>
            <person name="Galperin M.Y."/>
            <person name="Jogler C."/>
        </authorList>
    </citation>
    <scope>NUCLEOTIDE SEQUENCE [LARGE SCALE GENOMIC DNA]</scope>
    <source>
        <strain evidence="9 10">Pan181</strain>
    </source>
</reference>
<dbReference type="KEGG" id="amuc:Pan181_14260"/>
<comment type="similarity">
    <text evidence="1 7">Belongs to the glycosyl hydrolase 43 family.</text>
</comment>
<keyword evidence="8" id="KW-0732">Signal</keyword>
<evidence type="ECO:0000256" key="8">
    <source>
        <dbReference type="SAM" id="SignalP"/>
    </source>
</evidence>
<keyword evidence="10" id="KW-1185">Reference proteome</keyword>
<feature type="site" description="Important for catalytic activity, responsible for pKa modulation of the active site Glu and correct orientation of both the proton donor and substrate" evidence="6">
    <location>
        <position position="163"/>
    </location>
</feature>
<dbReference type="Gene3D" id="2.115.10.20">
    <property type="entry name" value="Glycosyl hydrolase domain, family 43"/>
    <property type="match status" value="1"/>
</dbReference>
<keyword evidence="5 7" id="KW-0326">Glycosidase</keyword>
<sequence length="332" mass="36787" precursor="true">MMPALMNRLSLSTLRLLCLGACCVAGSYCAAENPAFPGADPHVAVFGNKYWGYPSHSTNPNIQFHSFDFVAYSSTDLVKWEESEPILKIEDISWIKEDGAKDHWLWAPGIAEKNGKYYLYFSVGPQNPTPSRIGVAVSDAPDGKFEDIGQPLLTGGDGFEAIDPMVFQDKDGTAYFYAGGSAGAKLRVFRMKPNMIEFDEEIKVDTPPNFTEGAFMHEIDGTYYLSYSHGGWNNPNYSVHYATAKSPVGPWEYHGAILTSGPKHKGPGHHSFFQHPKTGQWYIAYHYWPSTKNEPPLEGQRQCAIQKVTFHADGTIDKVVPSDESPEPAPLP</sequence>
<evidence type="ECO:0000256" key="2">
    <source>
        <dbReference type="ARBA" id="ARBA00022651"/>
    </source>
</evidence>
<evidence type="ECO:0000256" key="4">
    <source>
        <dbReference type="ARBA" id="ARBA00023277"/>
    </source>
</evidence>
<accession>A0A518AKI8</accession>
<gene>
    <name evidence="9" type="primary">xsa_1</name>
    <name evidence="9" type="ORF">Pan181_14260</name>
</gene>
<feature type="signal peptide" evidence="8">
    <location>
        <begin position="1"/>
        <end position="30"/>
    </location>
</feature>
<dbReference type="EMBL" id="CP036278">
    <property type="protein sequence ID" value="QDU55240.1"/>
    <property type="molecule type" value="Genomic_DNA"/>
</dbReference>
<keyword evidence="3 7" id="KW-0378">Hydrolase</keyword>
<proteinExistence type="inferred from homology"/>
<evidence type="ECO:0000256" key="3">
    <source>
        <dbReference type="ARBA" id="ARBA00022801"/>
    </source>
</evidence>
<dbReference type="InterPro" id="IPR023296">
    <property type="entry name" value="Glyco_hydro_beta-prop_sf"/>
</dbReference>
<evidence type="ECO:0000256" key="7">
    <source>
        <dbReference type="RuleBase" id="RU361187"/>
    </source>
</evidence>
<dbReference type="GO" id="GO:0045493">
    <property type="term" value="P:xylan catabolic process"/>
    <property type="evidence" value="ECO:0007669"/>
    <property type="project" value="UniProtKB-KW"/>
</dbReference>
<dbReference type="GO" id="GO:0004553">
    <property type="term" value="F:hydrolase activity, hydrolyzing O-glycosyl compounds"/>
    <property type="evidence" value="ECO:0007669"/>
    <property type="project" value="InterPro"/>
</dbReference>
<dbReference type="InterPro" id="IPR006710">
    <property type="entry name" value="Glyco_hydro_43"/>
</dbReference>
<evidence type="ECO:0000256" key="6">
    <source>
        <dbReference type="PIRSR" id="PIRSR606710-2"/>
    </source>
</evidence>
<name>A0A518AKI8_9BACT</name>
<dbReference type="PANTHER" id="PTHR43772">
    <property type="entry name" value="ENDO-1,4-BETA-XYLANASE"/>
    <property type="match status" value="1"/>
</dbReference>
<organism evidence="9 10">
    <name type="scientific">Aeoliella mucimassa</name>
    <dbReference type="NCBI Taxonomy" id="2527972"/>
    <lineage>
        <taxon>Bacteria</taxon>
        <taxon>Pseudomonadati</taxon>
        <taxon>Planctomycetota</taxon>
        <taxon>Planctomycetia</taxon>
        <taxon>Pirellulales</taxon>
        <taxon>Lacipirellulaceae</taxon>
        <taxon>Aeoliella</taxon>
    </lineage>
</organism>
<dbReference type="InterPro" id="IPR052176">
    <property type="entry name" value="Glycosyl_Hydrlase_43_Enz"/>
</dbReference>
<keyword evidence="2" id="KW-0858">Xylan degradation</keyword>
<dbReference type="PANTHER" id="PTHR43772:SF2">
    <property type="entry name" value="PUTATIVE (AFU_ORTHOLOGUE AFUA_2G04480)-RELATED"/>
    <property type="match status" value="1"/>
</dbReference>